<comment type="caution">
    <text evidence="11">The sequence shown here is derived from an EMBL/GenBank/DDBJ whole genome shotgun (WGS) entry which is preliminary data.</text>
</comment>
<sequence length="165" mass="18103">MTHPAHLSMIAAMSENRVIGRDNQLPWHLPADLAHFKRLTAGKPVIMGRNVHDSIGRPLPDRLNIILSRNPDLHAPGCVVTHTPAAALAAAGDAPEVMIIGGQQIYEVFLPQVTALHLTVVHARVDGDTVFPALDSGWEIVQTRTRPADDRNRFAMSFLTYQRAP</sequence>
<evidence type="ECO:0000256" key="1">
    <source>
        <dbReference type="ARBA" id="ARBA00004903"/>
    </source>
</evidence>
<dbReference type="GO" id="GO:0046655">
    <property type="term" value="P:folic acid metabolic process"/>
    <property type="evidence" value="ECO:0007669"/>
    <property type="project" value="TreeGrafter"/>
</dbReference>
<comment type="pathway">
    <text evidence="1 8">Cofactor biosynthesis; tetrahydrofolate biosynthesis; 5,6,7,8-tetrahydrofolate from 7,8-dihydrofolate: step 1/1.</text>
</comment>
<comment type="similarity">
    <text evidence="2 8 9">Belongs to the dihydrofolate reductase family.</text>
</comment>
<dbReference type="GO" id="GO:0046654">
    <property type="term" value="P:tetrahydrofolate biosynthetic process"/>
    <property type="evidence" value="ECO:0007669"/>
    <property type="project" value="InterPro"/>
</dbReference>
<dbReference type="PROSITE" id="PS51330">
    <property type="entry name" value="DHFR_2"/>
    <property type="match status" value="1"/>
</dbReference>
<evidence type="ECO:0000256" key="7">
    <source>
        <dbReference type="ARBA" id="ARBA00025067"/>
    </source>
</evidence>
<reference evidence="11" key="1">
    <citation type="submission" date="2023-07" db="EMBL/GenBank/DDBJ databases">
        <title>Sorghum-associated microbial communities from plants grown in Nebraska, USA.</title>
        <authorList>
            <person name="Schachtman D."/>
        </authorList>
    </citation>
    <scope>NUCLEOTIDE SEQUENCE</scope>
    <source>
        <strain evidence="11">BE330</strain>
    </source>
</reference>
<dbReference type="GO" id="GO:0006730">
    <property type="term" value="P:one-carbon metabolic process"/>
    <property type="evidence" value="ECO:0007669"/>
    <property type="project" value="UniProtKB-KW"/>
</dbReference>
<dbReference type="GO" id="GO:0004146">
    <property type="term" value="F:dihydrofolate reductase activity"/>
    <property type="evidence" value="ECO:0007669"/>
    <property type="project" value="UniProtKB-EC"/>
</dbReference>
<dbReference type="EC" id="1.5.1.3" evidence="3 8"/>
<name>A0AAE4BMR5_9DEIO</name>
<proteinExistence type="inferred from homology"/>
<comment type="function">
    <text evidence="7 8">Key enzyme in folate metabolism. Catalyzes an essential reaction for de novo glycine and purine synthesis, and for DNA precursor synthesis.</text>
</comment>
<gene>
    <name evidence="11" type="ORF">J2Y00_002364</name>
</gene>
<dbReference type="Gene3D" id="3.40.430.10">
    <property type="entry name" value="Dihydrofolate Reductase, subunit A"/>
    <property type="match status" value="1"/>
</dbReference>
<dbReference type="RefSeq" id="WP_309853343.1">
    <property type="nucleotide sequence ID" value="NZ_JAVDQJ010000004.1"/>
</dbReference>
<dbReference type="PRINTS" id="PR00070">
    <property type="entry name" value="DHFR"/>
</dbReference>
<evidence type="ECO:0000256" key="8">
    <source>
        <dbReference type="PIRNR" id="PIRNR000194"/>
    </source>
</evidence>
<dbReference type="GO" id="GO:0046452">
    <property type="term" value="P:dihydrofolate metabolic process"/>
    <property type="evidence" value="ECO:0007669"/>
    <property type="project" value="TreeGrafter"/>
</dbReference>
<organism evidence="11 12">
    <name type="scientific">Deinococcus soli</name>
    <name type="common">ex Cha et al. 2016</name>
    <dbReference type="NCBI Taxonomy" id="1309411"/>
    <lineage>
        <taxon>Bacteria</taxon>
        <taxon>Thermotogati</taxon>
        <taxon>Deinococcota</taxon>
        <taxon>Deinococci</taxon>
        <taxon>Deinococcales</taxon>
        <taxon>Deinococcaceae</taxon>
        <taxon>Deinococcus</taxon>
    </lineage>
</organism>
<dbReference type="InterPro" id="IPR012259">
    <property type="entry name" value="DHFR"/>
</dbReference>
<dbReference type="Proteomes" id="UP001185331">
    <property type="component" value="Unassembled WGS sequence"/>
</dbReference>
<keyword evidence="5 8" id="KW-0521">NADP</keyword>
<dbReference type="PROSITE" id="PS00075">
    <property type="entry name" value="DHFR_1"/>
    <property type="match status" value="1"/>
</dbReference>
<evidence type="ECO:0000259" key="10">
    <source>
        <dbReference type="PROSITE" id="PS51330"/>
    </source>
</evidence>
<protein>
    <recommendedName>
        <fullName evidence="3 8">Dihydrofolate reductase</fullName>
        <ecNumber evidence="3 8">1.5.1.3</ecNumber>
    </recommendedName>
</protein>
<comment type="catalytic activity">
    <reaction evidence="8">
        <text>(6S)-5,6,7,8-tetrahydrofolate + NADP(+) = 7,8-dihydrofolate + NADPH + H(+)</text>
        <dbReference type="Rhea" id="RHEA:15009"/>
        <dbReference type="ChEBI" id="CHEBI:15378"/>
        <dbReference type="ChEBI" id="CHEBI:57451"/>
        <dbReference type="ChEBI" id="CHEBI:57453"/>
        <dbReference type="ChEBI" id="CHEBI:57783"/>
        <dbReference type="ChEBI" id="CHEBI:58349"/>
        <dbReference type="EC" id="1.5.1.3"/>
    </reaction>
</comment>
<dbReference type="FunFam" id="3.40.430.10:FF:000001">
    <property type="entry name" value="Dihydrofolate reductase"/>
    <property type="match status" value="1"/>
</dbReference>
<dbReference type="AlphaFoldDB" id="A0AAE4BMR5"/>
<accession>A0AAE4BMR5</accession>
<dbReference type="PANTHER" id="PTHR48069">
    <property type="entry name" value="DIHYDROFOLATE REDUCTASE"/>
    <property type="match status" value="1"/>
</dbReference>
<evidence type="ECO:0000256" key="2">
    <source>
        <dbReference type="ARBA" id="ARBA00009539"/>
    </source>
</evidence>
<evidence type="ECO:0000256" key="9">
    <source>
        <dbReference type="RuleBase" id="RU004474"/>
    </source>
</evidence>
<dbReference type="PIRSF" id="PIRSF000194">
    <property type="entry name" value="DHFR"/>
    <property type="match status" value="1"/>
</dbReference>
<evidence type="ECO:0000256" key="3">
    <source>
        <dbReference type="ARBA" id="ARBA00012856"/>
    </source>
</evidence>
<dbReference type="PANTHER" id="PTHR48069:SF3">
    <property type="entry name" value="DIHYDROFOLATE REDUCTASE"/>
    <property type="match status" value="1"/>
</dbReference>
<evidence type="ECO:0000256" key="6">
    <source>
        <dbReference type="ARBA" id="ARBA00023002"/>
    </source>
</evidence>
<keyword evidence="4 8" id="KW-0554">One-carbon metabolism</keyword>
<feature type="domain" description="DHFR" evidence="10">
    <location>
        <begin position="6"/>
        <end position="163"/>
    </location>
</feature>
<evidence type="ECO:0000313" key="11">
    <source>
        <dbReference type="EMBL" id="MDR6218767.1"/>
    </source>
</evidence>
<evidence type="ECO:0000256" key="5">
    <source>
        <dbReference type="ARBA" id="ARBA00022857"/>
    </source>
</evidence>
<dbReference type="InterPro" id="IPR017925">
    <property type="entry name" value="DHFR_CS"/>
</dbReference>
<dbReference type="InterPro" id="IPR024072">
    <property type="entry name" value="DHFR-like_dom_sf"/>
</dbReference>
<evidence type="ECO:0000313" key="12">
    <source>
        <dbReference type="Proteomes" id="UP001185331"/>
    </source>
</evidence>
<dbReference type="SUPFAM" id="SSF53597">
    <property type="entry name" value="Dihydrofolate reductase-like"/>
    <property type="match status" value="1"/>
</dbReference>
<dbReference type="Pfam" id="PF00186">
    <property type="entry name" value="DHFR_1"/>
    <property type="match status" value="1"/>
</dbReference>
<keyword evidence="6 8" id="KW-0560">Oxidoreductase</keyword>
<dbReference type="InterPro" id="IPR001796">
    <property type="entry name" value="DHFR_dom"/>
</dbReference>
<evidence type="ECO:0000256" key="4">
    <source>
        <dbReference type="ARBA" id="ARBA00022563"/>
    </source>
</evidence>
<dbReference type="GO" id="GO:0070401">
    <property type="term" value="F:NADP+ binding"/>
    <property type="evidence" value="ECO:0007669"/>
    <property type="project" value="UniProtKB-ARBA"/>
</dbReference>
<dbReference type="CDD" id="cd00209">
    <property type="entry name" value="DHFR"/>
    <property type="match status" value="1"/>
</dbReference>
<dbReference type="EMBL" id="JAVDQK010000005">
    <property type="protein sequence ID" value="MDR6218767.1"/>
    <property type="molecule type" value="Genomic_DNA"/>
</dbReference>
<dbReference type="GO" id="GO:0005829">
    <property type="term" value="C:cytosol"/>
    <property type="evidence" value="ECO:0007669"/>
    <property type="project" value="TreeGrafter"/>
</dbReference>